<keyword evidence="6 8" id="KW-1133">Transmembrane helix</keyword>
<dbReference type="Proteomes" id="UP000658720">
    <property type="component" value="Unassembled WGS sequence"/>
</dbReference>
<proteinExistence type="predicted"/>
<feature type="transmembrane region" description="Helical" evidence="8">
    <location>
        <begin position="174"/>
        <end position="191"/>
    </location>
</feature>
<comment type="subcellular location">
    <subcellularLocation>
        <location evidence="1">Cell membrane</location>
        <topology evidence="1">Multi-pass membrane protein</topology>
    </subcellularLocation>
</comment>
<evidence type="ECO:0000256" key="1">
    <source>
        <dbReference type="ARBA" id="ARBA00004651"/>
    </source>
</evidence>
<name>A0ABR9VMS3_9SYNC</name>
<evidence type="ECO:0000259" key="9">
    <source>
        <dbReference type="Pfam" id="PF02366"/>
    </source>
</evidence>
<accession>A0ABR9VMS3</accession>
<keyword evidence="11" id="KW-1185">Reference proteome</keyword>
<keyword evidence="2" id="KW-1003">Cell membrane</keyword>
<evidence type="ECO:0000256" key="8">
    <source>
        <dbReference type="SAM" id="Phobius"/>
    </source>
</evidence>
<feature type="transmembrane region" description="Helical" evidence="8">
    <location>
        <begin position="221"/>
        <end position="239"/>
    </location>
</feature>
<dbReference type="Pfam" id="PF02366">
    <property type="entry name" value="PMT"/>
    <property type="match status" value="1"/>
</dbReference>
<dbReference type="Gene3D" id="1.25.40.10">
    <property type="entry name" value="Tetratricopeptide repeat domain"/>
    <property type="match status" value="1"/>
</dbReference>
<organism evidence="10 11">
    <name type="scientific">Synechocystis salina LEGE 00031</name>
    <dbReference type="NCBI Taxonomy" id="1828736"/>
    <lineage>
        <taxon>Bacteria</taxon>
        <taxon>Bacillati</taxon>
        <taxon>Cyanobacteriota</taxon>
        <taxon>Cyanophyceae</taxon>
        <taxon>Synechococcales</taxon>
        <taxon>Merismopediaceae</taxon>
        <taxon>Synechocystis</taxon>
    </lineage>
</organism>
<feature type="transmembrane region" description="Helical" evidence="8">
    <location>
        <begin position="320"/>
        <end position="337"/>
    </location>
</feature>
<feature type="transmembrane region" description="Helical" evidence="8">
    <location>
        <begin position="147"/>
        <end position="167"/>
    </location>
</feature>
<keyword evidence="5 8" id="KW-0812">Transmembrane</keyword>
<evidence type="ECO:0000313" key="10">
    <source>
        <dbReference type="EMBL" id="MBE9252646.1"/>
    </source>
</evidence>
<dbReference type="InterPro" id="IPR050297">
    <property type="entry name" value="LipidA_mod_glycosyltrf_83"/>
</dbReference>
<feature type="transmembrane region" description="Helical" evidence="8">
    <location>
        <begin position="197"/>
        <end position="214"/>
    </location>
</feature>
<feature type="transmembrane region" description="Helical" evidence="8">
    <location>
        <begin position="125"/>
        <end position="141"/>
    </location>
</feature>
<evidence type="ECO:0000256" key="3">
    <source>
        <dbReference type="ARBA" id="ARBA00022676"/>
    </source>
</evidence>
<gene>
    <name evidence="10" type="ORF">IQ217_02020</name>
</gene>
<feature type="transmembrane region" description="Helical" evidence="8">
    <location>
        <begin position="282"/>
        <end position="300"/>
    </location>
</feature>
<evidence type="ECO:0000256" key="5">
    <source>
        <dbReference type="ARBA" id="ARBA00022692"/>
    </source>
</evidence>
<keyword evidence="3" id="KW-0328">Glycosyltransferase</keyword>
<evidence type="ECO:0000256" key="7">
    <source>
        <dbReference type="ARBA" id="ARBA00023136"/>
    </source>
</evidence>
<feature type="domain" description="ArnT-like N-terminal" evidence="9">
    <location>
        <begin position="9"/>
        <end position="275"/>
    </location>
</feature>
<dbReference type="SUPFAM" id="SSF48452">
    <property type="entry name" value="TPR-like"/>
    <property type="match status" value="1"/>
</dbReference>
<feature type="transmembrane region" description="Helical" evidence="8">
    <location>
        <begin position="98"/>
        <end position="118"/>
    </location>
</feature>
<evidence type="ECO:0000256" key="6">
    <source>
        <dbReference type="ARBA" id="ARBA00022989"/>
    </source>
</evidence>
<evidence type="ECO:0000256" key="2">
    <source>
        <dbReference type="ARBA" id="ARBA00022475"/>
    </source>
</evidence>
<reference evidence="10 11" key="1">
    <citation type="submission" date="2020-10" db="EMBL/GenBank/DDBJ databases">
        <authorList>
            <person name="Castelo-Branco R."/>
            <person name="Eusebio N."/>
            <person name="Adriana R."/>
            <person name="Vieira A."/>
            <person name="Brugerolle De Fraissinette N."/>
            <person name="Rezende De Castro R."/>
            <person name="Schneider M.P."/>
            <person name="Vasconcelos V."/>
            <person name="Leao P.N."/>
        </authorList>
    </citation>
    <scope>NUCLEOTIDE SEQUENCE [LARGE SCALE GENOMIC DNA]</scope>
    <source>
        <strain evidence="10 11">LEGE 00031</strain>
    </source>
</reference>
<dbReference type="RefSeq" id="WP_194018725.1">
    <property type="nucleotide sequence ID" value="NZ_JADEVV010000004.1"/>
</dbReference>
<keyword evidence="4" id="KW-0808">Transferase</keyword>
<dbReference type="PANTHER" id="PTHR33908">
    <property type="entry name" value="MANNOSYLTRANSFERASE YKCB-RELATED"/>
    <property type="match status" value="1"/>
</dbReference>
<sequence length="825" mass="92571">MVKQILSKSWGVPLLLALVWLGSNGLDRLWLAMDQTVPAWDQSNHLSYGLEYWQALRSPNLLSGEWWRSFWMLSPKYPPLTYIVNAPFQGLDGPGSDLALLSNWLWSGILILSVYGLGKKLFSREIGLWAVAIMVLIPRLIHSRLIVLLDSPLLAFTLLSFTCLTYWKEAKGRRSQWLWAIAAGVSLGLGLLSKQSIIFYLFFPLVGLGLWSIWTKQWQRLAQLLVGLLASIPLWYPWYRTNWIYLFSTAQNSNAIPATLEGDPPINTLAAWTYYWQDLPNALSWVWLIPPLVGVILSLLNRFPASLQIPSWREAKPGLLWLGYYYGGTYLICSAIQNKDDRYILPYLPIVAIFLAFGLTRWCGRWLWVRWGTLAIAILITLGNLFPIPGSNGIVQALNPSVLFRPDFVLPAPNTEVITTAIATTPEQRINLGVIPNTPAVNPNTLNYYGAAENFRAYGRELSRNGEIIQQDQQNFDWFLTKTGDNYLADPIQVELGETIAQNDDFAAVQAWSLPNGDELSLWHRRQPRIEVKPSPINTELPQLTQVDLPASAPPGQPVPITYHWQGNGDRLSEGIVLLTWENTANPGQVWFHDHAIGLGELLPSVEDQGVEVVERTAMLPPADLPPGNYRLKGQWLDPSTMTAQPLSLPDITLTLDANAPALPAPPLDFVSQLYHLAQNLRQGITGLEPVFAQVDRINLYDPRHDYLRQGDASWTYRLSQNPVDALSLTYAQVLARVLQENPPEAIAALQSLVTLDPQNPYAHAYLAFVHLYDWQGYQGEQALKPALALAPDNPEINGLQAIALFMQGKIWPAWQTVQQSGLLN</sequence>
<comment type="caution">
    <text evidence="10">The sequence shown here is derived from an EMBL/GenBank/DDBJ whole genome shotgun (WGS) entry which is preliminary data.</text>
</comment>
<feature type="transmembrane region" description="Helical" evidence="8">
    <location>
        <begin position="343"/>
        <end position="360"/>
    </location>
</feature>
<evidence type="ECO:0000256" key="4">
    <source>
        <dbReference type="ARBA" id="ARBA00022679"/>
    </source>
</evidence>
<feature type="transmembrane region" description="Helical" evidence="8">
    <location>
        <begin position="367"/>
        <end position="386"/>
    </location>
</feature>
<keyword evidence="7 8" id="KW-0472">Membrane</keyword>
<protein>
    <submittedName>
        <fullName evidence="10">Phospholipid carrier-dependent glycosyltransferase</fullName>
    </submittedName>
</protein>
<evidence type="ECO:0000313" key="11">
    <source>
        <dbReference type="Proteomes" id="UP000658720"/>
    </source>
</evidence>
<dbReference type="PANTHER" id="PTHR33908:SF11">
    <property type="entry name" value="MEMBRANE PROTEIN"/>
    <property type="match status" value="1"/>
</dbReference>
<dbReference type="EMBL" id="JADEVV010000004">
    <property type="protein sequence ID" value="MBE9252646.1"/>
    <property type="molecule type" value="Genomic_DNA"/>
</dbReference>
<dbReference type="InterPro" id="IPR003342">
    <property type="entry name" value="ArnT-like_N"/>
</dbReference>
<dbReference type="InterPro" id="IPR011990">
    <property type="entry name" value="TPR-like_helical_dom_sf"/>
</dbReference>